<organism evidence="7 8">
    <name type="scientific">Camelliibacillus cellulosilyticus</name>
    <dbReference type="NCBI Taxonomy" id="2174486"/>
    <lineage>
        <taxon>Bacteria</taxon>
        <taxon>Bacillati</taxon>
        <taxon>Bacillota</taxon>
        <taxon>Bacilli</taxon>
        <taxon>Bacillales</taxon>
        <taxon>Sporolactobacillaceae</taxon>
        <taxon>Camelliibacillus</taxon>
    </lineage>
</organism>
<accession>A0ABV9GKJ9</accession>
<name>A0ABV9GKJ9_9BACL</name>
<dbReference type="InterPro" id="IPR003841">
    <property type="entry name" value="Na/Pi_transpt"/>
</dbReference>
<feature type="transmembrane region" description="Helical" evidence="6">
    <location>
        <begin position="103"/>
        <end position="122"/>
    </location>
</feature>
<dbReference type="PANTHER" id="PTHR10010:SF46">
    <property type="entry name" value="SODIUM-DEPENDENT PHOSPHATE TRANSPORT PROTEIN 2B"/>
    <property type="match status" value="1"/>
</dbReference>
<evidence type="ECO:0000256" key="2">
    <source>
        <dbReference type="ARBA" id="ARBA00022475"/>
    </source>
</evidence>
<keyword evidence="2" id="KW-1003">Cell membrane</keyword>
<keyword evidence="5 6" id="KW-0472">Membrane</keyword>
<dbReference type="RefSeq" id="WP_376845046.1">
    <property type="nucleotide sequence ID" value="NZ_JBHSFW010000001.1"/>
</dbReference>
<evidence type="ECO:0000256" key="4">
    <source>
        <dbReference type="ARBA" id="ARBA00022989"/>
    </source>
</evidence>
<feature type="transmembrane region" description="Helical" evidence="6">
    <location>
        <begin position="239"/>
        <end position="260"/>
    </location>
</feature>
<gene>
    <name evidence="7" type="ORF">ACFO4N_04765</name>
</gene>
<feature type="transmembrane region" description="Helical" evidence="6">
    <location>
        <begin position="280"/>
        <end position="298"/>
    </location>
</feature>
<evidence type="ECO:0000256" key="5">
    <source>
        <dbReference type="ARBA" id="ARBA00023136"/>
    </source>
</evidence>
<keyword evidence="8" id="KW-1185">Reference proteome</keyword>
<dbReference type="PANTHER" id="PTHR10010">
    <property type="entry name" value="SOLUTE CARRIER FAMILY 34 SODIUM PHOSPHATE , MEMBER 2-RELATED"/>
    <property type="match status" value="1"/>
</dbReference>
<keyword evidence="4 6" id="KW-1133">Transmembrane helix</keyword>
<dbReference type="Pfam" id="PF02690">
    <property type="entry name" value="Na_Pi_cotrans"/>
    <property type="match status" value="2"/>
</dbReference>
<dbReference type="NCBIfam" id="NF037997">
    <property type="entry name" value="Na_Pi_symport"/>
    <property type="match status" value="1"/>
</dbReference>
<feature type="transmembrane region" description="Helical" evidence="6">
    <location>
        <begin position="78"/>
        <end position="96"/>
    </location>
</feature>
<proteinExistence type="predicted"/>
<feature type="transmembrane region" description="Helical" evidence="6">
    <location>
        <begin position="6"/>
        <end position="27"/>
    </location>
</feature>
<sequence length="307" mass="32755">MVRIVASFILYIVIFLLGMTVMKIGLLNSAEARFKRVLYKMTDRPIKGLIAGALTTAIVQSSSAVTVITVGLVASGLIAFKQTIGVILGANIGTTITSEIATFHIAHLHWGLLVVGAILLFLPNEKTFMIGAISFGIGCLFVAMNGLNTLAAPLAHFAPMKAVLHASDRSIILAALAGALFSAMIQSSSATTLIVMSLMNHGALSLIAGVAIVLGANVGTCATALLASVGSRRAARWTAYTHALFNLCGVILCLPFLPYFVHWLNHFQLAPDVKLAHSSVLFNLVTALLALPFANRYGRWAERRMRR</sequence>
<evidence type="ECO:0000256" key="6">
    <source>
        <dbReference type="SAM" id="Phobius"/>
    </source>
</evidence>
<evidence type="ECO:0000256" key="1">
    <source>
        <dbReference type="ARBA" id="ARBA00004651"/>
    </source>
</evidence>
<evidence type="ECO:0000313" key="7">
    <source>
        <dbReference type="EMBL" id="MFC4618039.1"/>
    </source>
</evidence>
<protein>
    <submittedName>
        <fullName evidence="7">Na/Pi symporter</fullName>
    </submittedName>
</protein>
<keyword evidence="3 6" id="KW-0812">Transmembrane</keyword>
<comment type="caution">
    <text evidence="7">The sequence shown here is derived from an EMBL/GenBank/DDBJ whole genome shotgun (WGS) entry which is preliminary data.</text>
</comment>
<reference evidence="8" key="1">
    <citation type="journal article" date="2019" name="Int. J. Syst. Evol. Microbiol.">
        <title>The Global Catalogue of Microorganisms (GCM) 10K type strain sequencing project: providing services to taxonomists for standard genome sequencing and annotation.</title>
        <authorList>
            <consortium name="The Broad Institute Genomics Platform"/>
            <consortium name="The Broad Institute Genome Sequencing Center for Infectious Disease"/>
            <person name="Wu L."/>
            <person name="Ma J."/>
        </authorList>
    </citation>
    <scope>NUCLEOTIDE SEQUENCE [LARGE SCALE GENOMIC DNA]</scope>
    <source>
        <strain evidence="8">CGMCC 1.16306</strain>
    </source>
</reference>
<dbReference type="NCBIfam" id="TIGR00704">
    <property type="entry name" value="NaPi_cotrn_rel"/>
    <property type="match status" value="1"/>
</dbReference>
<dbReference type="EMBL" id="JBHSFW010000001">
    <property type="protein sequence ID" value="MFC4618039.1"/>
    <property type="molecule type" value="Genomic_DNA"/>
</dbReference>
<dbReference type="Proteomes" id="UP001596022">
    <property type="component" value="Unassembled WGS sequence"/>
</dbReference>
<feature type="transmembrane region" description="Helical" evidence="6">
    <location>
        <begin position="202"/>
        <end position="227"/>
    </location>
</feature>
<comment type="subcellular location">
    <subcellularLocation>
        <location evidence="1">Cell membrane</location>
        <topology evidence="1">Multi-pass membrane protein</topology>
    </subcellularLocation>
</comment>
<feature type="transmembrane region" description="Helical" evidence="6">
    <location>
        <begin position="48"/>
        <end position="72"/>
    </location>
</feature>
<evidence type="ECO:0000313" key="8">
    <source>
        <dbReference type="Proteomes" id="UP001596022"/>
    </source>
</evidence>
<feature type="transmembrane region" description="Helical" evidence="6">
    <location>
        <begin position="128"/>
        <end position="150"/>
    </location>
</feature>
<feature type="transmembrane region" description="Helical" evidence="6">
    <location>
        <begin position="171"/>
        <end position="196"/>
    </location>
</feature>
<evidence type="ECO:0000256" key="3">
    <source>
        <dbReference type="ARBA" id="ARBA00022692"/>
    </source>
</evidence>
<dbReference type="InterPro" id="IPR004633">
    <property type="entry name" value="NaPi_cotrn-rel/YqeW-like"/>
</dbReference>